<keyword evidence="6" id="KW-0456">Lyase</keyword>
<dbReference type="Proteomes" id="UP000500767">
    <property type="component" value="Plasmid unnamed2"/>
</dbReference>
<dbReference type="InterPro" id="IPR016104">
    <property type="entry name" value="Pyr-dep_his/arg-deCO2ase"/>
</dbReference>
<evidence type="ECO:0000313" key="9">
    <source>
        <dbReference type="EMBL" id="QKE93480.1"/>
    </source>
</evidence>
<dbReference type="Gene3D" id="3.50.20.10">
    <property type="entry name" value="Pyruvoyl-Dependent Histidine Decarboxylase, subunit B"/>
    <property type="match status" value="1"/>
</dbReference>
<keyword evidence="10" id="KW-1185">Reference proteome</keyword>
<dbReference type="EMBL" id="CP053710">
    <property type="protein sequence ID" value="QKE93480.1"/>
    <property type="molecule type" value="Genomic_DNA"/>
</dbReference>
<dbReference type="AlphaFoldDB" id="A0A6M8HYR5"/>
<evidence type="ECO:0000256" key="1">
    <source>
        <dbReference type="ARBA" id="ARBA00001928"/>
    </source>
</evidence>
<dbReference type="Pfam" id="PF01862">
    <property type="entry name" value="PvlArgDC"/>
    <property type="match status" value="1"/>
</dbReference>
<evidence type="ECO:0000256" key="8">
    <source>
        <dbReference type="ARBA" id="ARBA00049309"/>
    </source>
</evidence>
<dbReference type="SFLD" id="SFLDG01170">
    <property type="entry name" value="Pyruvoyl-dependent_arginine_de"/>
    <property type="match status" value="1"/>
</dbReference>
<name>A0A6M8HYR5_9PROT</name>
<comment type="catalytic activity">
    <reaction evidence="8">
        <text>L-arginine + H(+) = agmatine + CO2</text>
        <dbReference type="Rhea" id="RHEA:17641"/>
        <dbReference type="ChEBI" id="CHEBI:15378"/>
        <dbReference type="ChEBI" id="CHEBI:16526"/>
        <dbReference type="ChEBI" id="CHEBI:32682"/>
        <dbReference type="ChEBI" id="CHEBI:58145"/>
        <dbReference type="EC" id="4.1.1.19"/>
    </reaction>
</comment>
<evidence type="ECO:0000256" key="3">
    <source>
        <dbReference type="ARBA" id="ARBA00012426"/>
    </source>
</evidence>
<sequence length="193" mass="21506">MTLGTRFPTLGFTTGGTGEANDGIPPQPYETFCYDSALLDAKIHNFNIIPYTSVLPKEIFGRIVPVEQVKRHFHHGAVLEVIMAATGAQLSEHRAIATGLGICWGKDSKGELIGGWVAEYVEYFQTPIDDGIAEAHAHMWLTKSLNHELSLRGIEKHSEFKFWHNFLNLTQPYGYCLTAMGFLNFDYAEAVTV</sequence>
<protein>
    <recommendedName>
        <fullName evidence="4">Pyruvoyl-dependent arginine decarboxylase AaxB</fullName>
        <ecNumber evidence="3">4.1.1.19</ecNumber>
    </recommendedName>
</protein>
<evidence type="ECO:0000256" key="2">
    <source>
        <dbReference type="ARBA" id="ARBA00008611"/>
    </source>
</evidence>
<comment type="similarity">
    <text evidence="2">Belongs to the pyruvoyl-dependent arginine decarboxylase family.</text>
</comment>
<evidence type="ECO:0000256" key="6">
    <source>
        <dbReference type="ARBA" id="ARBA00023239"/>
    </source>
</evidence>
<dbReference type="RefSeq" id="WP_171837733.1">
    <property type="nucleotide sequence ID" value="NZ_CP053710.1"/>
</dbReference>
<gene>
    <name evidence="9" type="ORF">HN018_25260</name>
</gene>
<keyword evidence="5" id="KW-0210">Decarboxylase</keyword>
<dbReference type="SUPFAM" id="SSF56271">
    <property type="entry name" value="Pyruvoyl-dependent histidine and arginine decarboxylases"/>
    <property type="match status" value="1"/>
</dbReference>
<geneLocation type="plasmid" evidence="9 10">
    <name>unnamed2</name>
</geneLocation>
<dbReference type="PANTHER" id="PTHR40438:SF1">
    <property type="entry name" value="PYRUVOYL-DEPENDENT ARGININE DECARBOXYLASE"/>
    <property type="match status" value="1"/>
</dbReference>
<comment type="cofactor">
    <cofactor evidence="1">
        <name>pyruvate</name>
        <dbReference type="ChEBI" id="CHEBI:15361"/>
    </cofactor>
</comment>
<dbReference type="PANTHER" id="PTHR40438">
    <property type="entry name" value="PYRUVOYL-DEPENDENT ARGININE DECARBOXYLASE"/>
    <property type="match status" value="1"/>
</dbReference>
<evidence type="ECO:0000313" key="10">
    <source>
        <dbReference type="Proteomes" id="UP000500767"/>
    </source>
</evidence>
<dbReference type="InterPro" id="IPR016105">
    <property type="entry name" value="Pyr-dep_his/arg-deCO2ase_sand"/>
</dbReference>
<evidence type="ECO:0000256" key="7">
    <source>
        <dbReference type="ARBA" id="ARBA00023317"/>
    </source>
</evidence>
<dbReference type="EC" id="4.1.1.19" evidence="3"/>
<evidence type="ECO:0000256" key="5">
    <source>
        <dbReference type="ARBA" id="ARBA00022793"/>
    </source>
</evidence>
<keyword evidence="7" id="KW-0670">Pyruvate</keyword>
<evidence type="ECO:0000256" key="4">
    <source>
        <dbReference type="ARBA" id="ARBA00014727"/>
    </source>
</evidence>
<accession>A0A6M8HYR5</accession>
<dbReference type="GO" id="GO:0006527">
    <property type="term" value="P:L-arginine catabolic process"/>
    <property type="evidence" value="ECO:0007669"/>
    <property type="project" value="InterPro"/>
</dbReference>
<dbReference type="InterPro" id="IPR002724">
    <property type="entry name" value="Pyruvoyl-dep_arg_deCO2ase"/>
</dbReference>
<keyword evidence="9" id="KW-0614">Plasmid</keyword>
<dbReference type="GO" id="GO:0008792">
    <property type="term" value="F:arginine decarboxylase activity"/>
    <property type="evidence" value="ECO:0007669"/>
    <property type="project" value="UniProtKB-EC"/>
</dbReference>
<reference evidence="9 10" key="1">
    <citation type="journal article" date="2014" name="World J. Microbiol. Biotechnol.">
        <title>Biodiversity and physiological characteristics of Antarctic and Arctic lichens-associated bacteria.</title>
        <authorList>
            <person name="Lee Y.M."/>
            <person name="Kim E.H."/>
            <person name="Lee H.K."/>
            <person name="Hong S.G."/>
        </authorList>
    </citation>
    <scope>NUCLEOTIDE SEQUENCE [LARGE SCALE GENOMIC DNA]</scope>
    <source>
        <strain evidence="9 10">PAMC 26569</strain>
        <plasmid evidence="9">unnamed2</plasmid>
    </source>
</reference>
<dbReference type="KEGG" id="lck:HN018_25260"/>
<organism evidence="9 10">
    <name type="scientific">Lichenicola cladoniae</name>
    <dbReference type="NCBI Taxonomy" id="1484109"/>
    <lineage>
        <taxon>Bacteria</taxon>
        <taxon>Pseudomonadati</taxon>
        <taxon>Pseudomonadota</taxon>
        <taxon>Alphaproteobacteria</taxon>
        <taxon>Acetobacterales</taxon>
        <taxon>Acetobacteraceae</taxon>
        <taxon>Lichenicola</taxon>
    </lineage>
</organism>
<proteinExistence type="inferred from homology"/>